<feature type="compositionally biased region" description="Basic and acidic residues" evidence="1">
    <location>
        <begin position="20"/>
        <end position="32"/>
    </location>
</feature>
<evidence type="ECO:0000313" key="2">
    <source>
        <dbReference type="EMBL" id="CCG01656.1"/>
    </source>
</evidence>
<dbReference type="KEGG" id="bsd:BLASA_0701"/>
<name>H6RRL3_BLASD</name>
<sequence length="148" mass="15114">MALTACGSSPEADLEPPESLSERELSSGRSADEQDGQDEPAAAPTPTSARPSPTAAPSPARAGRTIEVAFAGGEVSGDTGRVPVPLNETVTIVVTSDVADEVHLHGYDVSAPVAPGEPATLTFDATIPGVFELELHEVGEELLSVQVS</sequence>
<evidence type="ECO:0008006" key="4">
    <source>
        <dbReference type="Google" id="ProtNLM"/>
    </source>
</evidence>
<accession>H6RRL3</accession>
<dbReference type="OrthoDB" id="6717945at2"/>
<gene>
    <name evidence="2" type="ordered locus">BLASA_0701</name>
</gene>
<dbReference type="STRING" id="1146883.BLASA_0701"/>
<reference evidence="3" key="2">
    <citation type="submission" date="2012-02" db="EMBL/GenBank/DDBJ databases">
        <title>Complete genome sequence of Blastococcus saxobsidens strain DD2.</title>
        <authorList>
            <person name="Genoscope."/>
        </authorList>
    </citation>
    <scope>NUCLEOTIDE SEQUENCE [LARGE SCALE GENOMIC DNA]</scope>
    <source>
        <strain evidence="3">DD2</strain>
    </source>
</reference>
<evidence type="ECO:0000313" key="3">
    <source>
        <dbReference type="Proteomes" id="UP000007517"/>
    </source>
</evidence>
<feature type="compositionally biased region" description="Low complexity" evidence="1">
    <location>
        <begin position="40"/>
        <end position="62"/>
    </location>
</feature>
<evidence type="ECO:0000256" key="1">
    <source>
        <dbReference type="SAM" id="MobiDB-lite"/>
    </source>
</evidence>
<dbReference type="HOGENOM" id="CLU_126512_0_0_11"/>
<reference evidence="2 3" key="1">
    <citation type="journal article" date="2012" name="J. Bacteriol.">
        <title>Genome Sequence of Blastococcus saxobsidens DD2, a Stone-Inhabiting Bacterium.</title>
        <authorList>
            <person name="Chouaia B."/>
            <person name="Crotti E."/>
            <person name="Brusetti L."/>
            <person name="Daffonchio D."/>
            <person name="Essoussi I."/>
            <person name="Nouioui I."/>
            <person name="Sbissi I."/>
            <person name="Ghodhbane-Gtari F."/>
            <person name="Gtari M."/>
            <person name="Vacherie B."/>
            <person name="Barbe V."/>
            <person name="Medigue C."/>
            <person name="Gury J."/>
            <person name="Pujic P."/>
            <person name="Normand P."/>
        </authorList>
    </citation>
    <scope>NUCLEOTIDE SEQUENCE [LARGE SCALE GENOMIC DNA]</scope>
    <source>
        <strain evidence="2 3">DD2</strain>
    </source>
</reference>
<dbReference type="SUPFAM" id="SSF49503">
    <property type="entry name" value="Cupredoxins"/>
    <property type="match status" value="1"/>
</dbReference>
<dbReference type="Gene3D" id="2.60.40.420">
    <property type="entry name" value="Cupredoxins - blue copper proteins"/>
    <property type="match status" value="1"/>
</dbReference>
<dbReference type="Proteomes" id="UP000007517">
    <property type="component" value="Chromosome"/>
</dbReference>
<dbReference type="EMBL" id="FO117623">
    <property type="protein sequence ID" value="CCG01656.1"/>
    <property type="molecule type" value="Genomic_DNA"/>
</dbReference>
<organism evidence="2 3">
    <name type="scientific">Blastococcus saxobsidens (strain DD2)</name>
    <dbReference type="NCBI Taxonomy" id="1146883"/>
    <lineage>
        <taxon>Bacteria</taxon>
        <taxon>Bacillati</taxon>
        <taxon>Actinomycetota</taxon>
        <taxon>Actinomycetes</taxon>
        <taxon>Geodermatophilales</taxon>
        <taxon>Geodermatophilaceae</taxon>
        <taxon>Blastococcus</taxon>
    </lineage>
</organism>
<protein>
    <recommendedName>
        <fullName evidence="4">EfeO-type cupredoxin-like domain-containing protein</fullName>
    </recommendedName>
</protein>
<dbReference type="eggNOG" id="COG1622">
    <property type="taxonomic scope" value="Bacteria"/>
</dbReference>
<proteinExistence type="predicted"/>
<feature type="region of interest" description="Disordered" evidence="1">
    <location>
        <begin position="1"/>
        <end position="64"/>
    </location>
</feature>
<keyword evidence="3" id="KW-1185">Reference proteome</keyword>
<dbReference type="InterPro" id="IPR008972">
    <property type="entry name" value="Cupredoxin"/>
</dbReference>
<dbReference type="AlphaFoldDB" id="H6RRL3"/>